<dbReference type="Gene3D" id="3.40.50.10740">
    <property type="entry name" value="Class I glutamine amidotransferase-like"/>
    <property type="match status" value="1"/>
</dbReference>
<evidence type="ECO:0000259" key="4">
    <source>
        <dbReference type="Pfam" id="PF02016"/>
    </source>
</evidence>
<organism evidence="6 7">
    <name type="scientific">Jeotgalicoccus saudimassiliensis</name>
    <dbReference type="NCBI Taxonomy" id="1461582"/>
    <lineage>
        <taxon>Bacteria</taxon>
        <taxon>Bacillati</taxon>
        <taxon>Bacillota</taxon>
        <taxon>Bacilli</taxon>
        <taxon>Bacillales</taxon>
        <taxon>Staphylococcaceae</taxon>
        <taxon>Jeotgalicoccus</taxon>
    </lineage>
</organism>
<feature type="active site" description="Charge relay system" evidence="3">
    <location>
        <position position="312"/>
    </location>
</feature>
<sequence>MIKPGKLQRGDTVALISLSSGLAGEEDIRWRTEQGIERLENVFGLKVKVMPHALKGLDYVYNHPEKRAEDLNDALRDDSVKAIICAIGGNETVRILPFIDTEALKNNPKIFTGYSDTTTNHLFFYKYGISTSYGPALLTDFAENIAMDDYTVDSIKKTWFSAEPIGEINTSPHIRKIGLSWNVKNKNTERPKDNNPGYESIGGSGKGRGHLIGGCLEVFNNLRGTKYFPELNNFKNAILFFETSECYLDPEIFEDYLRAMSVIGIFKHINGIVIGRPQDGRYYTEYKEAWRRILTETGRSDLPVLYNASFGHNEPKCIIPYGLEAEIDTDNLTFKILESAVTN</sequence>
<dbReference type="CDD" id="cd07062">
    <property type="entry name" value="Peptidase_S66_mccF_like"/>
    <property type="match status" value="1"/>
</dbReference>
<dbReference type="InterPro" id="IPR040449">
    <property type="entry name" value="Peptidase_S66_N"/>
</dbReference>
<evidence type="ECO:0000256" key="1">
    <source>
        <dbReference type="ARBA" id="ARBA00010233"/>
    </source>
</evidence>
<evidence type="ECO:0000259" key="5">
    <source>
        <dbReference type="Pfam" id="PF17676"/>
    </source>
</evidence>
<keyword evidence="7" id="KW-1185">Reference proteome</keyword>
<comment type="similarity">
    <text evidence="1">Belongs to the peptidase S66 family.</text>
</comment>
<protein>
    <submittedName>
        <fullName evidence="6">Microcin C7 self-immunity protein MccF</fullName>
    </submittedName>
</protein>
<reference evidence="6 7" key="1">
    <citation type="submission" date="2014-07" db="EMBL/GenBank/DDBJ databases">
        <authorList>
            <person name="Urmite Genomes Urmite Genomes"/>
        </authorList>
    </citation>
    <scope>NUCLEOTIDE SEQUENCE [LARGE SCALE GENOMIC DNA]</scope>
    <source>
        <strain evidence="6 7">13MG44_air</strain>
    </source>
</reference>
<dbReference type="InterPro" id="IPR027478">
    <property type="entry name" value="LdcA_N"/>
</dbReference>
<dbReference type="SUPFAM" id="SSF52317">
    <property type="entry name" value="Class I glutamine amidotransferase-like"/>
    <property type="match status" value="1"/>
</dbReference>
<dbReference type="OrthoDB" id="9807329at2"/>
<dbReference type="InterPro" id="IPR040921">
    <property type="entry name" value="Peptidase_S66C"/>
</dbReference>
<feature type="active site" description="Nucleophile" evidence="3">
    <location>
        <position position="115"/>
    </location>
</feature>
<dbReference type="InterPro" id="IPR029062">
    <property type="entry name" value="Class_I_gatase-like"/>
</dbReference>
<evidence type="ECO:0000256" key="3">
    <source>
        <dbReference type="PIRSR" id="PIRSR028757-1"/>
    </source>
</evidence>
<dbReference type="HOGENOM" id="CLU_034346_1_0_9"/>
<evidence type="ECO:0000313" key="7">
    <source>
        <dbReference type="Proteomes" id="UP000044136"/>
    </source>
</evidence>
<evidence type="ECO:0000313" key="6">
    <source>
        <dbReference type="EMBL" id="CEA01821.1"/>
    </source>
</evidence>
<dbReference type="Gene3D" id="3.50.30.60">
    <property type="entry name" value="LD-carboxypeptidase A C-terminal domain-like"/>
    <property type="match status" value="1"/>
</dbReference>
<dbReference type="RefSeq" id="WP_035809905.1">
    <property type="nucleotide sequence ID" value="NZ_CCSE01000001.1"/>
</dbReference>
<dbReference type="PIRSF" id="PIRSF028757">
    <property type="entry name" value="LD-carboxypeptidase"/>
    <property type="match status" value="1"/>
</dbReference>
<dbReference type="Pfam" id="PF17676">
    <property type="entry name" value="Peptidase_S66C"/>
    <property type="match status" value="1"/>
</dbReference>
<proteinExistence type="inferred from homology"/>
<accession>A0A078MAW4</accession>
<dbReference type="InterPro" id="IPR027461">
    <property type="entry name" value="Carboxypeptidase_A_C_sf"/>
</dbReference>
<evidence type="ECO:0000256" key="2">
    <source>
        <dbReference type="ARBA" id="ARBA00022801"/>
    </source>
</evidence>
<gene>
    <name evidence="6" type="primary">mccF</name>
    <name evidence="6" type="ORF">BN1048_01501</name>
</gene>
<dbReference type="PANTHER" id="PTHR30237:SF4">
    <property type="entry name" value="LD-CARBOXYPEPTIDASE C-TERMINAL DOMAIN-CONTAINING PROTEIN"/>
    <property type="match status" value="1"/>
</dbReference>
<dbReference type="SUPFAM" id="SSF141986">
    <property type="entry name" value="LD-carboxypeptidase A C-terminal domain-like"/>
    <property type="match status" value="1"/>
</dbReference>
<dbReference type="GO" id="GO:0016787">
    <property type="term" value="F:hydrolase activity"/>
    <property type="evidence" value="ECO:0007669"/>
    <property type="project" value="UniProtKB-KW"/>
</dbReference>
<dbReference type="EMBL" id="CCSE01000001">
    <property type="protein sequence ID" value="CEA01821.1"/>
    <property type="molecule type" value="Genomic_DNA"/>
</dbReference>
<keyword evidence="2" id="KW-0378">Hydrolase</keyword>
<feature type="domain" description="LD-carboxypeptidase N-terminal" evidence="4">
    <location>
        <begin position="13"/>
        <end position="134"/>
    </location>
</feature>
<name>A0A078MAW4_9STAP</name>
<dbReference type="InterPro" id="IPR003507">
    <property type="entry name" value="S66_fam"/>
</dbReference>
<dbReference type="PANTHER" id="PTHR30237">
    <property type="entry name" value="MURAMOYLTETRAPEPTIDE CARBOXYPEPTIDASE"/>
    <property type="match status" value="1"/>
</dbReference>
<dbReference type="Pfam" id="PF02016">
    <property type="entry name" value="Peptidase_S66"/>
    <property type="match status" value="1"/>
</dbReference>
<feature type="active site" description="Charge relay system" evidence="3">
    <location>
        <position position="242"/>
    </location>
</feature>
<dbReference type="Proteomes" id="UP000044136">
    <property type="component" value="Unassembled WGS sequence"/>
</dbReference>
<dbReference type="STRING" id="1461582.BN1048_01501"/>
<feature type="domain" description="LD-carboxypeptidase C-terminal" evidence="5">
    <location>
        <begin position="208"/>
        <end position="327"/>
    </location>
</feature>
<dbReference type="eggNOG" id="COG1619">
    <property type="taxonomic scope" value="Bacteria"/>
</dbReference>
<dbReference type="AlphaFoldDB" id="A0A078MAW4"/>